<keyword evidence="1 3" id="KW-0238">DNA-binding</keyword>
<evidence type="ECO:0000259" key="2">
    <source>
        <dbReference type="PROSITE" id="PS51740"/>
    </source>
</evidence>
<dbReference type="NCBIfam" id="TIGR01439">
    <property type="entry name" value="lp_hng_hel_AbrB"/>
    <property type="match status" value="1"/>
</dbReference>
<dbReference type="GO" id="GO:0003677">
    <property type="term" value="F:DNA binding"/>
    <property type="evidence" value="ECO:0007669"/>
    <property type="project" value="UniProtKB-UniRule"/>
</dbReference>
<dbReference type="InterPro" id="IPR037914">
    <property type="entry name" value="SpoVT-AbrB_sf"/>
</dbReference>
<dbReference type="Pfam" id="PF04014">
    <property type="entry name" value="MazE_antitoxin"/>
    <property type="match status" value="1"/>
</dbReference>
<reference evidence="3 4" key="1">
    <citation type="submission" date="2019-06" db="EMBL/GenBank/DDBJ databases">
        <title>Rhizobium sp. CL12 isolated from roots of soybean.</title>
        <authorList>
            <person name="Wang C."/>
        </authorList>
    </citation>
    <scope>NUCLEOTIDE SEQUENCE [LARGE SCALE GENOMIC DNA]</scope>
    <source>
        <strain evidence="3 4">CL12</strain>
    </source>
</reference>
<dbReference type="OrthoDB" id="9809003at2"/>
<dbReference type="EMBL" id="VFYP01000001">
    <property type="protein sequence ID" value="TPP11910.1"/>
    <property type="molecule type" value="Genomic_DNA"/>
</dbReference>
<evidence type="ECO:0000313" key="4">
    <source>
        <dbReference type="Proteomes" id="UP000316429"/>
    </source>
</evidence>
<dbReference type="RefSeq" id="WP_140828872.1">
    <property type="nucleotide sequence ID" value="NZ_VFYP01000001.1"/>
</dbReference>
<dbReference type="InterPro" id="IPR007159">
    <property type="entry name" value="SpoVT-AbrB_dom"/>
</dbReference>
<protein>
    <submittedName>
        <fullName evidence="3">AbrB/MazE/SpoVT family DNA-binding domain-containing protein</fullName>
    </submittedName>
</protein>
<accession>A0A504UFS2</accession>
<gene>
    <name evidence="3" type="ORF">FJQ55_14290</name>
</gene>
<dbReference type="AlphaFoldDB" id="A0A504UFS2"/>
<comment type="caution">
    <text evidence="3">The sequence shown here is derived from an EMBL/GenBank/DDBJ whole genome shotgun (WGS) entry which is preliminary data.</text>
</comment>
<dbReference type="PROSITE" id="PS51740">
    <property type="entry name" value="SPOVT_ABRB"/>
    <property type="match status" value="1"/>
</dbReference>
<evidence type="ECO:0000313" key="3">
    <source>
        <dbReference type="EMBL" id="TPP11910.1"/>
    </source>
</evidence>
<name>A0A504UFS2_9HYPH</name>
<sequence length="86" mass="9711">MRVTEKGQVTIPKDIRDRLDIKPGSNVDFVVAEDGVMLVKNGDTSDAFKDFDAWARSVEGIFDTNGMTANEYVDWLRGPRDDLDHH</sequence>
<proteinExistence type="predicted"/>
<dbReference type="Gene3D" id="2.10.260.10">
    <property type="match status" value="1"/>
</dbReference>
<dbReference type="SUPFAM" id="SSF89447">
    <property type="entry name" value="AbrB/MazE/MraZ-like"/>
    <property type="match status" value="1"/>
</dbReference>
<dbReference type="Proteomes" id="UP000316429">
    <property type="component" value="Unassembled WGS sequence"/>
</dbReference>
<evidence type="ECO:0000256" key="1">
    <source>
        <dbReference type="PROSITE-ProRule" id="PRU01076"/>
    </source>
</evidence>
<organism evidence="3 4">
    <name type="scientific">Rhizobium glycinendophyticum</name>
    <dbReference type="NCBI Taxonomy" id="2589807"/>
    <lineage>
        <taxon>Bacteria</taxon>
        <taxon>Pseudomonadati</taxon>
        <taxon>Pseudomonadota</taxon>
        <taxon>Alphaproteobacteria</taxon>
        <taxon>Hyphomicrobiales</taxon>
        <taxon>Rhizobiaceae</taxon>
        <taxon>Rhizobium/Agrobacterium group</taxon>
        <taxon>Rhizobium</taxon>
    </lineage>
</organism>
<dbReference type="SMART" id="SM00966">
    <property type="entry name" value="SpoVT_AbrB"/>
    <property type="match status" value="1"/>
</dbReference>
<feature type="domain" description="SpoVT-AbrB" evidence="2">
    <location>
        <begin position="1"/>
        <end position="58"/>
    </location>
</feature>
<keyword evidence="4" id="KW-1185">Reference proteome</keyword>